<evidence type="ECO:0000313" key="3">
    <source>
        <dbReference type="Proteomes" id="UP000807309"/>
    </source>
</evidence>
<dbReference type="EMBL" id="JADLRE010000037">
    <property type="protein sequence ID" value="MBF6229403.1"/>
    <property type="molecule type" value="Genomic_DNA"/>
</dbReference>
<dbReference type="InterPro" id="IPR029058">
    <property type="entry name" value="AB_hydrolase_fold"/>
</dbReference>
<dbReference type="PANTHER" id="PTHR43194">
    <property type="entry name" value="HYDROLASE ALPHA/BETA FOLD FAMILY"/>
    <property type="match status" value="1"/>
</dbReference>
<gene>
    <name evidence="2" type="ORF">IU470_30475</name>
</gene>
<protein>
    <submittedName>
        <fullName evidence="2">Alpha/beta hydrolase</fullName>
    </submittedName>
</protein>
<keyword evidence="3" id="KW-1185">Reference proteome</keyword>
<sequence length="276" mass="28919">MTGIPPAVTAGTFDVPGAHLYYELRGTGRLLVLVGAPMDAAAFAPSAELLAADHIVLTTDPRGHRSSTLDDPTQDSTPELRADDLARLITQLNAGPATVFGSSGGAVTALALAQARPDLVTTVIAHEPPIDALLADRDAHRAATEDIIATYAAGDVLGAWRKFFAAANIPMPEQALAQMFGPDRDPQHVAGERYWFAHELRGTTTWEPDLLALQAVPARLVVGIGADSAGQFCDRTSRALAAALDVAPTMFPGGHTGFADDPAAFAVRLREIASTP</sequence>
<dbReference type="GO" id="GO:0016787">
    <property type="term" value="F:hydrolase activity"/>
    <property type="evidence" value="ECO:0007669"/>
    <property type="project" value="UniProtKB-KW"/>
</dbReference>
<evidence type="ECO:0000259" key="1">
    <source>
        <dbReference type="Pfam" id="PF00561"/>
    </source>
</evidence>
<reference evidence="2 3" key="1">
    <citation type="submission" date="2020-10" db="EMBL/GenBank/DDBJ databases">
        <title>Identification of Nocardia species via Next-generation sequencing and recognition of intraspecies genetic diversity.</title>
        <authorList>
            <person name="Li P."/>
            <person name="Li P."/>
            <person name="Lu B."/>
        </authorList>
    </citation>
    <scope>NUCLEOTIDE SEQUENCE [LARGE SCALE GENOMIC DNA]</scope>
    <source>
        <strain evidence="2 3">N-11</strain>
    </source>
</reference>
<dbReference type="SUPFAM" id="SSF53474">
    <property type="entry name" value="alpha/beta-Hydrolases"/>
    <property type="match status" value="1"/>
</dbReference>
<proteinExistence type="predicted"/>
<dbReference type="Pfam" id="PF00561">
    <property type="entry name" value="Abhydrolase_1"/>
    <property type="match status" value="1"/>
</dbReference>
<dbReference type="RefSeq" id="WP_195036251.1">
    <property type="nucleotide sequence ID" value="NZ_JADLRE010000037.1"/>
</dbReference>
<organism evidence="2 3">
    <name type="scientific">Nocardia abscessus</name>
    <dbReference type="NCBI Taxonomy" id="120957"/>
    <lineage>
        <taxon>Bacteria</taxon>
        <taxon>Bacillati</taxon>
        <taxon>Actinomycetota</taxon>
        <taxon>Actinomycetes</taxon>
        <taxon>Mycobacteriales</taxon>
        <taxon>Nocardiaceae</taxon>
        <taxon>Nocardia</taxon>
    </lineage>
</organism>
<name>A0ABS0CGD1_9NOCA</name>
<feature type="domain" description="AB hydrolase-1" evidence="1">
    <location>
        <begin position="30"/>
        <end position="139"/>
    </location>
</feature>
<dbReference type="Proteomes" id="UP000807309">
    <property type="component" value="Unassembled WGS sequence"/>
</dbReference>
<dbReference type="PANTHER" id="PTHR43194:SF2">
    <property type="entry name" value="PEROXISOMAL MEMBRANE PROTEIN LPX1"/>
    <property type="match status" value="1"/>
</dbReference>
<accession>A0ABS0CGD1</accession>
<keyword evidence="2" id="KW-0378">Hydrolase</keyword>
<dbReference type="InterPro" id="IPR050228">
    <property type="entry name" value="Carboxylesterase_BioH"/>
</dbReference>
<dbReference type="Gene3D" id="3.40.50.1820">
    <property type="entry name" value="alpha/beta hydrolase"/>
    <property type="match status" value="1"/>
</dbReference>
<evidence type="ECO:0000313" key="2">
    <source>
        <dbReference type="EMBL" id="MBF6229403.1"/>
    </source>
</evidence>
<comment type="caution">
    <text evidence="2">The sequence shown here is derived from an EMBL/GenBank/DDBJ whole genome shotgun (WGS) entry which is preliminary data.</text>
</comment>
<dbReference type="InterPro" id="IPR000073">
    <property type="entry name" value="AB_hydrolase_1"/>
</dbReference>